<dbReference type="Proteomes" id="UP000008281">
    <property type="component" value="Unassembled WGS sequence"/>
</dbReference>
<proteinExistence type="predicted"/>
<reference evidence="2" key="1">
    <citation type="submission" date="2007-07" db="EMBL/GenBank/DDBJ databases">
        <title>PCAP assembly of the Caenorhabditis remanei genome.</title>
        <authorList>
            <consortium name="The Caenorhabditis remanei Sequencing Consortium"/>
            <person name="Wilson R.K."/>
        </authorList>
    </citation>
    <scope>NUCLEOTIDE SEQUENCE [LARGE SCALE GENOMIC DNA]</scope>
    <source>
        <strain evidence="2">PB4641</strain>
    </source>
</reference>
<sequence length="67" mass="7627">MSGNGNDQQVANQGQYSGLPTSGVDRTFFQDNKSANYHEVADVTQHDNKNNVHTYTRREINIQMKKK</sequence>
<dbReference type="HOGENOM" id="CLU_2814870_0_0_1"/>
<evidence type="ECO:0000313" key="3">
    <source>
        <dbReference type="Proteomes" id="UP000008281"/>
    </source>
</evidence>
<protein>
    <submittedName>
        <fullName evidence="2">Uncharacterized protein</fullName>
    </submittedName>
</protein>
<evidence type="ECO:0000256" key="1">
    <source>
        <dbReference type="SAM" id="MobiDB-lite"/>
    </source>
</evidence>
<accession>E3NHN7</accession>
<gene>
    <name evidence="2" type="ORF">CRE_24828</name>
</gene>
<evidence type="ECO:0000313" key="2">
    <source>
        <dbReference type="EMBL" id="EFO98326.1"/>
    </source>
</evidence>
<dbReference type="EMBL" id="DS268682">
    <property type="protein sequence ID" value="EFO98326.1"/>
    <property type="molecule type" value="Genomic_DNA"/>
</dbReference>
<organism evidence="3">
    <name type="scientific">Caenorhabditis remanei</name>
    <name type="common">Caenorhabditis vulgaris</name>
    <dbReference type="NCBI Taxonomy" id="31234"/>
    <lineage>
        <taxon>Eukaryota</taxon>
        <taxon>Metazoa</taxon>
        <taxon>Ecdysozoa</taxon>
        <taxon>Nematoda</taxon>
        <taxon>Chromadorea</taxon>
        <taxon>Rhabditida</taxon>
        <taxon>Rhabditina</taxon>
        <taxon>Rhabditomorpha</taxon>
        <taxon>Rhabditoidea</taxon>
        <taxon>Rhabditidae</taxon>
        <taxon>Peloderinae</taxon>
        <taxon>Caenorhabditis</taxon>
    </lineage>
</organism>
<name>E3NHN7_CAERE</name>
<feature type="compositionally biased region" description="Polar residues" evidence="1">
    <location>
        <begin position="1"/>
        <end position="20"/>
    </location>
</feature>
<dbReference type="InParanoid" id="E3NHN7"/>
<feature type="region of interest" description="Disordered" evidence="1">
    <location>
        <begin position="1"/>
        <end position="30"/>
    </location>
</feature>
<keyword evidence="3" id="KW-1185">Reference proteome</keyword>
<dbReference type="AlphaFoldDB" id="E3NHN7"/>